<sequence length="407" mass="42994">MKSSLKKSLYLGLAAVSVLAASGFAATNASAKSYAYVTKADYFTTAPETRNVVPNGSHALYTKVGTSRGTRVVASKTTMGNLANSTNSGKFFRAYSIVTTNRGSVYYKVVSFDGAYRGWIYGGKDATQFGGGIAPAQTTKSADVPATTTGYTLTNPSKWTLWNNPKYTQYKAKKITGFKNTDTFTVTGATAKTREGWVYYQVKDDQNPSVTGWVYNLGVQAPQGNAVKVSYVDKDTGKEVGNVSVPFNQSDASTNLTSGTNYSAVLKGIPSGYAAYDTTSNSSASFASLTSAASAKNNDTVVFYVKSGNAANTNLTQSITVNVHDANGNQIPLSNDQRNALAASGQKSQFQVTPGSTITSDNVANILKDAKLYTIVVGSKTYTFDSAASVKTDTGANVQTTVTAVFK</sequence>
<dbReference type="EMBL" id="BCMG01000002">
    <property type="protein sequence ID" value="GAX00410.1"/>
    <property type="molecule type" value="Genomic_DNA"/>
</dbReference>
<evidence type="ECO:0000256" key="1">
    <source>
        <dbReference type="SAM" id="SignalP"/>
    </source>
</evidence>
<evidence type="ECO:0000313" key="2">
    <source>
        <dbReference type="EMBL" id="GAX00410.1"/>
    </source>
</evidence>
<feature type="signal peptide" evidence="1">
    <location>
        <begin position="1"/>
        <end position="31"/>
    </location>
</feature>
<keyword evidence="3" id="KW-1185">Reference proteome</keyword>
<proteinExistence type="predicted"/>
<dbReference type="Proteomes" id="UP000198402">
    <property type="component" value="Unassembled WGS sequence"/>
</dbReference>
<dbReference type="RefSeq" id="WP_054654872.1">
    <property type="nucleotide sequence ID" value="NZ_BBFL01000006.1"/>
</dbReference>
<organism evidence="2 3">
    <name type="scientific">Secundilactobacillus silagei JCM 19001</name>
    <dbReference type="NCBI Taxonomy" id="1302250"/>
    <lineage>
        <taxon>Bacteria</taxon>
        <taxon>Bacillati</taxon>
        <taxon>Bacillota</taxon>
        <taxon>Bacilli</taxon>
        <taxon>Lactobacillales</taxon>
        <taxon>Lactobacillaceae</taxon>
        <taxon>Secundilactobacillus</taxon>
    </lineage>
</organism>
<dbReference type="STRING" id="1302250.GCA_001313225_01599"/>
<name>A0A1Z5IF84_9LACO</name>
<reference evidence="2 3" key="1">
    <citation type="submission" date="2015-11" db="EMBL/GenBank/DDBJ databases">
        <title>Draft genome sequences of new species of the genus Lactobacillus isolated from orchardgrass silage.</title>
        <authorList>
            <person name="Tohno M."/>
            <person name="Tanizawa Y."/>
            <person name="Arita M."/>
        </authorList>
    </citation>
    <scope>NUCLEOTIDE SEQUENCE [LARGE SCALE GENOMIC DNA]</scope>
    <source>
        <strain evidence="2 3">IWT126</strain>
    </source>
</reference>
<comment type="caution">
    <text evidence="2">The sequence shown here is derived from an EMBL/GenBank/DDBJ whole genome shotgun (WGS) entry which is preliminary data.</text>
</comment>
<keyword evidence="1" id="KW-0732">Signal</keyword>
<dbReference type="OrthoDB" id="2329257at2"/>
<protein>
    <submittedName>
        <fullName evidence="2">Surface layer protein</fullName>
    </submittedName>
</protein>
<accession>A0A1Z5IF84</accession>
<gene>
    <name evidence="2" type="ORF">IWT126_00425</name>
</gene>
<evidence type="ECO:0000313" key="3">
    <source>
        <dbReference type="Proteomes" id="UP000198402"/>
    </source>
</evidence>
<dbReference type="AlphaFoldDB" id="A0A1Z5IF84"/>
<feature type="chain" id="PRO_5011109902" evidence="1">
    <location>
        <begin position="32"/>
        <end position="407"/>
    </location>
</feature>